<organism evidence="3">
    <name type="scientific">Octactis speculum</name>
    <dbReference type="NCBI Taxonomy" id="3111310"/>
    <lineage>
        <taxon>Eukaryota</taxon>
        <taxon>Sar</taxon>
        <taxon>Stramenopiles</taxon>
        <taxon>Ochrophyta</taxon>
        <taxon>Dictyochophyceae</taxon>
        <taxon>Dictyochales</taxon>
        <taxon>Dictyochaceae</taxon>
        <taxon>Octactis</taxon>
    </lineage>
</organism>
<dbReference type="PROSITE" id="PS50195">
    <property type="entry name" value="PX"/>
    <property type="match status" value="1"/>
</dbReference>
<feature type="compositionally biased region" description="Basic and acidic residues" evidence="1">
    <location>
        <begin position="216"/>
        <end position="250"/>
    </location>
</feature>
<dbReference type="AlphaFoldDB" id="A0A7S2AXV1"/>
<dbReference type="Gene3D" id="3.30.1520.10">
    <property type="entry name" value="Phox-like domain"/>
    <property type="match status" value="1"/>
</dbReference>
<sequence>MLLIATPMWNWRSGRGASFNQDSRLSYFDHMMLGPQTKIIELPETHLNQTALRVSNGKEKIIAFLANTRFAELILKSVAYVLGRRSTKVQIMRSDVSLQMFIASYSTMEVTPSSFRVFYNLQLVGPKGRIKNIAKRYSELRNFHNSLRRNYASQCTLPPFPAKEAMTAKRPETIIAERILMLGHYLTALHALGNESIEKEMCVFFGNVDVSWMGHKRPDAPKQLEPGPKTHFESDPKTNFESGPKPHFESDTNNVPPIYTGPQPPPRPCLAQPDTATDDKNVKFELEN</sequence>
<dbReference type="CDD" id="cd06093">
    <property type="entry name" value="PX_domain"/>
    <property type="match status" value="1"/>
</dbReference>
<name>A0A7S2AXV1_9STRA</name>
<dbReference type="Pfam" id="PF00787">
    <property type="entry name" value="PX"/>
    <property type="match status" value="1"/>
</dbReference>
<protein>
    <recommendedName>
        <fullName evidence="2">PX domain-containing protein</fullName>
    </recommendedName>
</protein>
<dbReference type="GO" id="GO:0035091">
    <property type="term" value="F:phosphatidylinositol binding"/>
    <property type="evidence" value="ECO:0007669"/>
    <property type="project" value="InterPro"/>
</dbReference>
<feature type="compositionally biased region" description="Basic and acidic residues" evidence="1">
    <location>
        <begin position="277"/>
        <end position="288"/>
    </location>
</feature>
<evidence type="ECO:0000259" key="2">
    <source>
        <dbReference type="PROSITE" id="PS50195"/>
    </source>
</evidence>
<proteinExistence type="predicted"/>
<feature type="region of interest" description="Disordered" evidence="1">
    <location>
        <begin position="216"/>
        <end position="288"/>
    </location>
</feature>
<feature type="domain" description="PX" evidence="2">
    <location>
        <begin position="97"/>
        <end position="212"/>
    </location>
</feature>
<dbReference type="InterPro" id="IPR036871">
    <property type="entry name" value="PX_dom_sf"/>
</dbReference>
<reference evidence="3" key="1">
    <citation type="submission" date="2021-01" db="EMBL/GenBank/DDBJ databases">
        <authorList>
            <person name="Corre E."/>
            <person name="Pelletier E."/>
            <person name="Niang G."/>
            <person name="Scheremetjew M."/>
            <person name="Finn R."/>
            <person name="Kale V."/>
            <person name="Holt S."/>
            <person name="Cochrane G."/>
            <person name="Meng A."/>
            <person name="Brown T."/>
            <person name="Cohen L."/>
        </authorList>
    </citation>
    <scope>NUCLEOTIDE SEQUENCE</scope>
    <source>
        <strain evidence="3">CCMP1381</strain>
    </source>
</reference>
<dbReference type="InterPro" id="IPR001683">
    <property type="entry name" value="PX_dom"/>
</dbReference>
<dbReference type="SUPFAM" id="SSF64268">
    <property type="entry name" value="PX domain"/>
    <property type="match status" value="1"/>
</dbReference>
<evidence type="ECO:0000313" key="3">
    <source>
        <dbReference type="EMBL" id="CAD9380895.1"/>
    </source>
</evidence>
<dbReference type="EMBL" id="HBGS01008091">
    <property type="protein sequence ID" value="CAD9380895.1"/>
    <property type="molecule type" value="Transcribed_RNA"/>
</dbReference>
<gene>
    <name evidence="3" type="ORF">DSPE1174_LOCUS4216</name>
</gene>
<accession>A0A7S2AXV1</accession>
<evidence type="ECO:0000256" key="1">
    <source>
        <dbReference type="SAM" id="MobiDB-lite"/>
    </source>
</evidence>